<proteinExistence type="predicted"/>
<name>A0A8S5SAT0_9CAUD</name>
<protein>
    <recommendedName>
        <fullName evidence="2">Terminase small subunit</fullName>
    </recommendedName>
</protein>
<reference evidence="1" key="1">
    <citation type="journal article" date="2021" name="Proc. Natl. Acad. Sci. U.S.A.">
        <title>A Catalog of Tens of Thousands of Viruses from Human Metagenomes Reveals Hidden Associations with Chronic Diseases.</title>
        <authorList>
            <person name="Tisza M.J."/>
            <person name="Buck C.B."/>
        </authorList>
    </citation>
    <scope>NUCLEOTIDE SEQUENCE</scope>
    <source>
        <strain evidence="1">Ct6DP12</strain>
    </source>
</reference>
<sequence>MNNTPRHRQQWILEELKKSPLLSYGVIWGKYGATWGKGQTTFDKDWKQAQKELKDWQKTINEEVAKQVISAEVEERKKDLFAKMDALKILADIARGKGMRVDGEKFIPSYRERISAIAQLSKMEGWDAPVKQEVTGKDGKDLQPFQVTGIIIK</sequence>
<dbReference type="EMBL" id="BK032559">
    <property type="protein sequence ID" value="DAF47802.1"/>
    <property type="molecule type" value="Genomic_DNA"/>
</dbReference>
<accession>A0A8S5SAT0</accession>
<evidence type="ECO:0000313" key="1">
    <source>
        <dbReference type="EMBL" id="DAF47802.1"/>
    </source>
</evidence>
<organism evidence="1">
    <name type="scientific">Siphoviridae sp. ct6DP12</name>
    <dbReference type="NCBI Taxonomy" id="2827782"/>
    <lineage>
        <taxon>Viruses</taxon>
        <taxon>Duplodnaviria</taxon>
        <taxon>Heunggongvirae</taxon>
        <taxon>Uroviricota</taxon>
        <taxon>Caudoviricetes</taxon>
    </lineage>
</organism>
<evidence type="ECO:0008006" key="2">
    <source>
        <dbReference type="Google" id="ProtNLM"/>
    </source>
</evidence>